<dbReference type="InterPro" id="IPR046502">
    <property type="entry name" value="DUF6680"/>
</dbReference>
<dbReference type="Pfam" id="PF20385">
    <property type="entry name" value="DUF6680"/>
    <property type="match status" value="1"/>
</dbReference>
<evidence type="ECO:0000313" key="3">
    <source>
        <dbReference type="Proteomes" id="UP000326557"/>
    </source>
</evidence>
<dbReference type="OrthoDB" id="1493705at2"/>
<name>A0A5E7AZ91_PSEFL</name>
<sequence>MDSAIIIGASTIFATLLGPIFAVQAQKYLEAKRSLKDQKTRIFSTLMATRAARMSPEHVQALNMIDLAFNGGSRSRRRTETEVLDAWRDYLDHLTSSITEQNADRWRERQNELFIILLSSMASDLDLRYDRVLLRNGAYVPKGHTDIEDDQHTIRKLVLEVLAGERPIGMDVVGFPMDPAIVESQLKIQAGLSQALSGEGALNVRFDIPDGKKALEVDAQH</sequence>
<dbReference type="AlphaFoldDB" id="A0A5E7AZ91"/>
<dbReference type="Proteomes" id="UP000326557">
    <property type="component" value="Unassembled WGS sequence"/>
</dbReference>
<organism evidence="2 3">
    <name type="scientific">Pseudomonas fluorescens</name>
    <dbReference type="NCBI Taxonomy" id="294"/>
    <lineage>
        <taxon>Bacteria</taxon>
        <taxon>Pseudomonadati</taxon>
        <taxon>Pseudomonadota</taxon>
        <taxon>Gammaproteobacteria</taxon>
        <taxon>Pseudomonadales</taxon>
        <taxon>Pseudomonadaceae</taxon>
        <taxon>Pseudomonas</taxon>
    </lineage>
</organism>
<protein>
    <recommendedName>
        <fullName evidence="1">DUF6680 domain-containing protein</fullName>
    </recommendedName>
</protein>
<evidence type="ECO:0000313" key="2">
    <source>
        <dbReference type="EMBL" id="VVN83955.1"/>
    </source>
</evidence>
<proteinExistence type="predicted"/>
<dbReference type="EMBL" id="CABVHP010000003">
    <property type="protein sequence ID" value="VVN83955.1"/>
    <property type="molecule type" value="Genomic_DNA"/>
</dbReference>
<dbReference type="RefSeq" id="WP_150637318.1">
    <property type="nucleotide sequence ID" value="NZ_CABVHP010000003.1"/>
</dbReference>
<evidence type="ECO:0000259" key="1">
    <source>
        <dbReference type="Pfam" id="PF20385"/>
    </source>
</evidence>
<feature type="domain" description="DUF6680" evidence="1">
    <location>
        <begin position="10"/>
        <end position="175"/>
    </location>
</feature>
<accession>A0A5E7AZ91</accession>
<reference evidence="2 3" key="1">
    <citation type="submission" date="2019-09" db="EMBL/GenBank/DDBJ databases">
        <authorList>
            <person name="Chandra G."/>
            <person name="Truman W A."/>
        </authorList>
    </citation>
    <scope>NUCLEOTIDE SEQUENCE [LARGE SCALE GENOMIC DNA]</scope>
    <source>
        <strain evidence="2">PS704</strain>
    </source>
</reference>
<gene>
    <name evidence="2" type="ORF">PS704_01320</name>
</gene>